<protein>
    <submittedName>
        <fullName evidence="2">NACHT domain-containing protein</fullName>
    </submittedName>
</protein>
<evidence type="ECO:0000313" key="2">
    <source>
        <dbReference type="EMBL" id="MRG98171.1"/>
    </source>
</evidence>
<dbReference type="Pfam" id="PF05729">
    <property type="entry name" value="NACHT"/>
    <property type="match status" value="1"/>
</dbReference>
<name>A0A6N7QBD9_9BACT</name>
<dbReference type="AlphaFoldDB" id="A0A6N7QBD9"/>
<evidence type="ECO:0000313" key="3">
    <source>
        <dbReference type="Proteomes" id="UP000440224"/>
    </source>
</evidence>
<keyword evidence="3" id="KW-1185">Reference proteome</keyword>
<dbReference type="Gene3D" id="3.40.50.300">
    <property type="entry name" value="P-loop containing nucleotide triphosphate hydrolases"/>
    <property type="match status" value="1"/>
</dbReference>
<feature type="domain" description="NACHT" evidence="1">
    <location>
        <begin position="307"/>
        <end position="449"/>
    </location>
</feature>
<dbReference type="Proteomes" id="UP000440224">
    <property type="component" value="Unassembled WGS sequence"/>
</dbReference>
<comment type="caution">
    <text evidence="2">The sequence shown here is derived from an EMBL/GenBank/DDBJ whole genome shotgun (WGS) entry which is preliminary data.</text>
</comment>
<dbReference type="EMBL" id="WJIE01000026">
    <property type="protein sequence ID" value="MRG98171.1"/>
    <property type="molecule type" value="Genomic_DNA"/>
</dbReference>
<gene>
    <name evidence="2" type="ORF">GF068_40610</name>
</gene>
<proteinExistence type="predicted"/>
<reference evidence="2 3" key="1">
    <citation type="submission" date="2019-10" db="EMBL/GenBank/DDBJ databases">
        <title>A soil myxobacterium in the family Polyangiaceae.</title>
        <authorList>
            <person name="Li Y."/>
            <person name="Wang J."/>
        </authorList>
    </citation>
    <scope>NUCLEOTIDE SEQUENCE [LARGE SCALE GENOMIC DNA]</scope>
    <source>
        <strain evidence="2 3">DSM 14734</strain>
    </source>
</reference>
<organism evidence="2 3">
    <name type="scientific">Polyangium spumosum</name>
    <dbReference type="NCBI Taxonomy" id="889282"/>
    <lineage>
        <taxon>Bacteria</taxon>
        <taxon>Pseudomonadati</taxon>
        <taxon>Myxococcota</taxon>
        <taxon>Polyangia</taxon>
        <taxon>Polyangiales</taxon>
        <taxon>Polyangiaceae</taxon>
        <taxon>Polyangium</taxon>
    </lineage>
</organism>
<accession>A0A6N7QBD9</accession>
<dbReference type="RefSeq" id="WP_153824944.1">
    <property type="nucleotide sequence ID" value="NZ_WJIE01000026.1"/>
</dbReference>
<sequence>MPAAGGPTTQSGIHYQDALAALYLGRMCDPRERPLRDHVREVRVEAPAEVDDIEIVFAHGGRSWIQAKERIRVGSEEWVTAWQSFENRRFAADFGKEDRLVLWLGMTSTTHEAVAEAARRACYARDPEEWWNDLSSEQQTAVNAVQGLLSEVNRNHETLFALLAATAIEIAPTERLRRDFVPQWMPQCHETSSESLFDILVSKAASGARYRRIFTAAQLLQELREQGIRIVDVRPGVAAYRAAIGRLYGPMSIPGTSLVGMTKSSFLWPTLRVWERERPRVLLDDEYVQEAGDPVDPHALPEGARSRVVIVSGAGGGKSALLRALAHRHADSVWVPVLISLADLARSQRPIAAFLDEEVSTKFGISVDWTELAESGMLLLLLDGLDELSLRERTQVLEAVTTFSARFPDVPWILTARETGALAAPMGARILELQPLRDDQIEAFCSGWLPSGHEGKAQQIAIAIARSREVRRMARVPLLLCLMVDHAMTQFTPLPARRTELIERYIATLLRPDAHKPTTTLPDDLKLRSAAEQLAFAALERGGVEVSSRDAMRVLSESPAQLLSALKSCGVLREQVGAYSFVFPLIQEYLAGCYIQEHLPHEVVRRFSEDISRPWAQALVFAIEQSNDADALINRILELPDDAFQTTLMAVGRCVANGARVTPATRKRIGDALAERWKSQTAPSGVGKLIADGFVHPMSESVRQRLENGEGLHEGGAEIIVAAEDDSLTESVLRAVCAVGFPGHVTAWQVAIDRIAARAASIYLERARQTITKFPEREVMWLAYLLSKLATAPTFDDPRMRAAVDPDMNPLIRLAALVRLRKLGEGSDEKLVSNALTDFWKHELPHPSPVFDLICNAMWELPDPVSAWRRELRRIESVELHTSPRDWWLHEMSPQEAYWRPLMCSIADKTPAEAAVRCLRELEREERLAGGRLHATWLTRAFLGDSDAFAAVTEHLPNLRRSDIVAWLQLVGRHSYDVVAKGILRLISVERAARLELSHMLAFVLTHELEVRNPWSGSSGRARRLHAAAGEGGRVLRAWADEAATGS</sequence>
<evidence type="ECO:0000259" key="1">
    <source>
        <dbReference type="Pfam" id="PF05729"/>
    </source>
</evidence>
<dbReference type="InterPro" id="IPR007111">
    <property type="entry name" value="NACHT_NTPase"/>
</dbReference>
<dbReference type="InterPro" id="IPR027417">
    <property type="entry name" value="P-loop_NTPase"/>
</dbReference>
<dbReference type="OrthoDB" id="5526615at2"/>